<dbReference type="OrthoDB" id="9815195at2"/>
<gene>
    <name evidence="1" type="ORF">SAMN05660841_01344</name>
</gene>
<dbReference type="EMBL" id="FUZF01000004">
    <property type="protein sequence ID" value="SKB59209.1"/>
    <property type="molecule type" value="Genomic_DNA"/>
</dbReference>
<dbReference type="Proteomes" id="UP000190150">
    <property type="component" value="Unassembled WGS sequence"/>
</dbReference>
<proteinExistence type="predicted"/>
<name>A0A1T5CID2_9SPHI</name>
<organism evidence="1 2">
    <name type="scientific">Sphingobacterium nematocida</name>
    <dbReference type="NCBI Taxonomy" id="1513896"/>
    <lineage>
        <taxon>Bacteria</taxon>
        <taxon>Pseudomonadati</taxon>
        <taxon>Bacteroidota</taxon>
        <taxon>Sphingobacteriia</taxon>
        <taxon>Sphingobacteriales</taxon>
        <taxon>Sphingobacteriaceae</taxon>
        <taxon>Sphingobacterium</taxon>
    </lineage>
</organism>
<dbReference type="PANTHER" id="PTHR38477:SF1">
    <property type="entry name" value="MUREIN L,D-TRANSPEPTIDASE CATALYTIC DOMAIN FAMILY PROTEIN"/>
    <property type="match status" value="1"/>
</dbReference>
<evidence type="ECO:0000313" key="1">
    <source>
        <dbReference type="EMBL" id="SKB59209.1"/>
    </source>
</evidence>
<accession>A0A1T5CID2</accession>
<sequence>MKKTIAIIGLTSLAGLFAIRSQSNQLKSQPLATTQNVDSIKEENNLFNIEKLYEEISLKGKLKFEAFEMAMNGYQNMSFRNKDIISVIDFSLPSTDKRMVVIDLKNKKVLFHTIVSHGRNSGEKYATSFSNRHGSYQSSLGFYKTANTYQGGNGYSLVLDGLEKGINDQAKPRAVVIHGAAYSSQAVIDATGRLGRSYGCPALPRELNTPIINTIKDGTMLFIYADNKEYLAQTKVFKKAPTTLIAQKDFSETGTTQGALN</sequence>
<dbReference type="InterPro" id="IPR032676">
    <property type="entry name" value="YkuD_2"/>
</dbReference>
<dbReference type="STRING" id="1513896.SAMN05660841_01344"/>
<evidence type="ECO:0000313" key="2">
    <source>
        <dbReference type="Proteomes" id="UP000190150"/>
    </source>
</evidence>
<dbReference type="RefSeq" id="WP_079642324.1">
    <property type="nucleotide sequence ID" value="NZ_FUZF01000004.1"/>
</dbReference>
<protein>
    <submittedName>
        <fullName evidence="1">L,D-transpeptidase catalytic domain</fullName>
    </submittedName>
</protein>
<reference evidence="2" key="1">
    <citation type="submission" date="2017-02" db="EMBL/GenBank/DDBJ databases">
        <authorList>
            <person name="Varghese N."/>
            <person name="Submissions S."/>
        </authorList>
    </citation>
    <scope>NUCLEOTIDE SEQUENCE [LARGE SCALE GENOMIC DNA]</scope>
    <source>
        <strain evidence="2">DSM 24091</strain>
    </source>
</reference>
<dbReference type="PANTHER" id="PTHR38477">
    <property type="entry name" value="HYPOTHETICAL EXPORTED PROTEIN"/>
    <property type="match status" value="1"/>
</dbReference>
<dbReference type="Pfam" id="PF13645">
    <property type="entry name" value="YkuD_2"/>
    <property type="match status" value="1"/>
</dbReference>
<dbReference type="AlphaFoldDB" id="A0A1T5CID2"/>
<keyword evidence="2" id="KW-1185">Reference proteome</keyword>